<gene>
    <name evidence="1" type="ORF">DARMORV10_A10P06810.1</name>
</gene>
<proteinExistence type="predicted"/>
<dbReference type="EMBL" id="HG994364">
    <property type="protein sequence ID" value="CAF2317513.1"/>
    <property type="molecule type" value="Genomic_DNA"/>
</dbReference>
<dbReference type="AlphaFoldDB" id="A0A817B364"/>
<feature type="non-terminal residue" evidence="1">
    <location>
        <position position="1"/>
    </location>
</feature>
<organism evidence="1">
    <name type="scientific">Brassica napus</name>
    <name type="common">Rape</name>
    <dbReference type="NCBI Taxonomy" id="3708"/>
    <lineage>
        <taxon>Eukaryota</taxon>
        <taxon>Viridiplantae</taxon>
        <taxon>Streptophyta</taxon>
        <taxon>Embryophyta</taxon>
        <taxon>Tracheophyta</taxon>
        <taxon>Spermatophyta</taxon>
        <taxon>Magnoliopsida</taxon>
        <taxon>eudicotyledons</taxon>
        <taxon>Gunneridae</taxon>
        <taxon>Pentapetalae</taxon>
        <taxon>rosids</taxon>
        <taxon>malvids</taxon>
        <taxon>Brassicales</taxon>
        <taxon>Brassicaceae</taxon>
        <taxon>Brassiceae</taxon>
        <taxon>Brassica</taxon>
    </lineage>
</organism>
<reference evidence="1" key="1">
    <citation type="submission" date="2021-01" db="EMBL/GenBank/DDBJ databases">
        <authorList>
            <consortium name="Genoscope - CEA"/>
            <person name="William W."/>
        </authorList>
    </citation>
    <scope>NUCLEOTIDE SEQUENCE</scope>
</reference>
<dbReference type="Proteomes" id="UP001295469">
    <property type="component" value="Chromosome A10"/>
</dbReference>
<sequence length="120" mass="13481">RGLCFPGTASEMVLNTNDQSSSPSLLGLIGVRALLMINRPYPESVLRDFCVEIQPASPLCCSSRLLLLTSKEAELKHQTISLHRFERPVLESRVNISLICLIKELYHLMESEKSGWNLLI</sequence>
<accession>A0A817B364</accession>
<evidence type="ECO:0000313" key="1">
    <source>
        <dbReference type="EMBL" id="CAF2317513.1"/>
    </source>
</evidence>
<name>A0A817B364_BRANA</name>
<protein>
    <submittedName>
        <fullName evidence="1">(rape) hypothetical protein</fullName>
    </submittedName>
</protein>